<reference evidence="1" key="1">
    <citation type="submission" date="2022-07" db="EMBL/GenBank/DDBJ databases">
        <title>Genome Sequence of Phlebia brevispora.</title>
        <authorList>
            <person name="Buettner E."/>
        </authorList>
    </citation>
    <scope>NUCLEOTIDE SEQUENCE</scope>
    <source>
        <strain evidence="1">MPL23</strain>
    </source>
</reference>
<keyword evidence="2" id="KW-1185">Reference proteome</keyword>
<gene>
    <name evidence="1" type="ORF">NM688_g1604</name>
</gene>
<dbReference type="EMBL" id="JANHOG010000178">
    <property type="protein sequence ID" value="KAJ3557195.1"/>
    <property type="molecule type" value="Genomic_DNA"/>
</dbReference>
<name>A0ACC1TAU3_9APHY</name>
<accession>A0ACC1TAU3</accession>
<proteinExistence type="predicted"/>
<dbReference type="Proteomes" id="UP001148662">
    <property type="component" value="Unassembled WGS sequence"/>
</dbReference>
<evidence type="ECO:0000313" key="2">
    <source>
        <dbReference type="Proteomes" id="UP001148662"/>
    </source>
</evidence>
<sequence>MATDIFSVSHITVLLSEFLTSHMDTIFSYVAAGWPFAIPSLLYLLKCYGPSSLPWFRKQPLHLLGVGQHRYLHYRDSVEEAQYWQAAEQSEKILRSSNARTIPEGVPLVRYYAPKLLPAYRTPVPKDPEAEEYHLSPKVFCKWHRMVYPGQVSLAAVNRNNMRLIYAKRHPSFNEARKQMQYYSNRDRRAIQRISRLLSDEVVFRRDMAHTTHFAEMWTQWLEQRGPDVAIIFTSQVV</sequence>
<comment type="caution">
    <text evidence="1">The sequence shown here is derived from an EMBL/GenBank/DDBJ whole genome shotgun (WGS) entry which is preliminary data.</text>
</comment>
<organism evidence="1 2">
    <name type="scientific">Phlebia brevispora</name>
    <dbReference type="NCBI Taxonomy" id="194682"/>
    <lineage>
        <taxon>Eukaryota</taxon>
        <taxon>Fungi</taxon>
        <taxon>Dikarya</taxon>
        <taxon>Basidiomycota</taxon>
        <taxon>Agaricomycotina</taxon>
        <taxon>Agaricomycetes</taxon>
        <taxon>Polyporales</taxon>
        <taxon>Meruliaceae</taxon>
        <taxon>Phlebia</taxon>
    </lineage>
</organism>
<evidence type="ECO:0000313" key="1">
    <source>
        <dbReference type="EMBL" id="KAJ3557195.1"/>
    </source>
</evidence>
<protein>
    <submittedName>
        <fullName evidence="1">Uncharacterized protein</fullName>
    </submittedName>
</protein>